<dbReference type="Pfam" id="PF11855">
    <property type="entry name" value="DUF3375"/>
    <property type="match status" value="1"/>
</dbReference>
<dbReference type="Proteomes" id="UP000235363">
    <property type="component" value="Unassembled WGS sequence"/>
</dbReference>
<accession>A0A2N6SWB5</accession>
<protein>
    <submittedName>
        <fullName evidence="1">DUF3375 domain-containing protein</fullName>
    </submittedName>
</protein>
<evidence type="ECO:0000313" key="2">
    <source>
        <dbReference type="Proteomes" id="UP000235363"/>
    </source>
</evidence>
<reference evidence="1 2" key="1">
    <citation type="submission" date="2017-09" db="EMBL/GenBank/DDBJ databases">
        <title>Bacterial strain isolated from the female urinary microbiota.</title>
        <authorList>
            <person name="Thomas-White K."/>
            <person name="Kumar N."/>
            <person name="Forster S."/>
            <person name="Putonti C."/>
            <person name="Lawley T."/>
            <person name="Wolfe A.J."/>
        </authorList>
    </citation>
    <scope>NUCLEOTIDE SEQUENCE [LARGE SCALE GENOMIC DNA]</scope>
    <source>
        <strain evidence="1 2">UMB0908</strain>
    </source>
</reference>
<proteinExistence type="predicted"/>
<dbReference type="InterPro" id="IPR021804">
    <property type="entry name" value="DUF3375"/>
</dbReference>
<sequence length="513" mass="56374">MAVIGSAAARSLELRRLVDDSRVFSLLRSHHAPVIIAVISEYFPAGTQPRAAGEVYEALSDDLARLRSRGIDMPRSAQQYCGDWVGSGWLIRRPGRTSTGETLEPSEEALIAVDMASRLTAPRPAATASRITSLTERLQSLARDTDPDAQSRLESLYAQKAELKARIEGVASGNFTLPDTQEISERVSDILDSAAAVPADFARVRQDLEDLNRALRRQLLDPEGSRGDVLEDIFRGVDLIGESEAGRSFSGFYAMLLDPERSEYVDTWIRQVLDRDSSNSLPPEIKRRLRRLFRDMETSGAEVSQVLTGLSRSLRHYVTSDEFAEDRRMLELLRQARGAAAEASEKGHAKPLTGLSTAVELIGMSIKSVSQLRLRNPGEERVAVELEDSPAAIVDTAELLEKVRASEIDFEELRNNVLDSIIRHGTPTIGTVLADHSATQGLASVVGLLHLAMRHGYRAAALDTATGTDPTAGTSREIVTWHGEDDEGQARIPRWFFDDHSFDVHGPEGRSTT</sequence>
<gene>
    <name evidence="1" type="ORF">CJ204_11525</name>
</gene>
<name>A0A2N6SWB5_9CORY</name>
<dbReference type="AlphaFoldDB" id="A0A2N6SWB5"/>
<evidence type="ECO:0000313" key="1">
    <source>
        <dbReference type="EMBL" id="PMC61362.1"/>
    </source>
</evidence>
<dbReference type="EMBL" id="PNHF01000032">
    <property type="protein sequence ID" value="PMC61362.1"/>
    <property type="molecule type" value="Genomic_DNA"/>
</dbReference>
<dbReference type="RefSeq" id="WP_102214466.1">
    <property type="nucleotide sequence ID" value="NZ_PNHF01000032.1"/>
</dbReference>
<organism evidence="1 2">
    <name type="scientific">Corynebacterium xerosis</name>
    <dbReference type="NCBI Taxonomy" id="1725"/>
    <lineage>
        <taxon>Bacteria</taxon>
        <taxon>Bacillati</taxon>
        <taxon>Actinomycetota</taxon>
        <taxon>Actinomycetes</taxon>
        <taxon>Mycobacteriales</taxon>
        <taxon>Corynebacteriaceae</taxon>
        <taxon>Corynebacterium</taxon>
    </lineage>
</organism>
<comment type="caution">
    <text evidence="1">The sequence shown here is derived from an EMBL/GenBank/DDBJ whole genome shotgun (WGS) entry which is preliminary data.</text>
</comment>